<dbReference type="PANTHER" id="PTHR35569">
    <property type="entry name" value="CYANAMIDE HYDRATASE DDI2-RELATED"/>
    <property type="match status" value="1"/>
</dbReference>
<feature type="signal peptide" evidence="1">
    <location>
        <begin position="1"/>
        <end position="22"/>
    </location>
</feature>
<dbReference type="EMBL" id="JAULSW010000001">
    <property type="protein sequence ID" value="KAK3392805.1"/>
    <property type="molecule type" value="Genomic_DNA"/>
</dbReference>
<dbReference type="Proteomes" id="UP001285441">
    <property type="component" value="Unassembled WGS sequence"/>
</dbReference>
<evidence type="ECO:0008006" key="4">
    <source>
        <dbReference type="Google" id="ProtNLM"/>
    </source>
</evidence>
<reference evidence="2" key="2">
    <citation type="submission" date="2023-06" db="EMBL/GenBank/DDBJ databases">
        <authorList>
            <consortium name="Lawrence Berkeley National Laboratory"/>
            <person name="Haridas S."/>
            <person name="Hensen N."/>
            <person name="Bonometti L."/>
            <person name="Westerberg I."/>
            <person name="Brannstrom I.O."/>
            <person name="Guillou S."/>
            <person name="Cros-Aarteil S."/>
            <person name="Calhoun S."/>
            <person name="Kuo A."/>
            <person name="Mondo S."/>
            <person name="Pangilinan J."/>
            <person name="Riley R."/>
            <person name="LaButti K."/>
            <person name="Andreopoulos B."/>
            <person name="Lipzen A."/>
            <person name="Chen C."/>
            <person name="Yanf M."/>
            <person name="Daum C."/>
            <person name="Ng V."/>
            <person name="Clum A."/>
            <person name="Steindorff A."/>
            <person name="Ohm R."/>
            <person name="Martin F."/>
            <person name="Silar P."/>
            <person name="Natvig D."/>
            <person name="Lalanne C."/>
            <person name="Gautier V."/>
            <person name="Ament-velasquez S.L."/>
            <person name="Kruys A."/>
            <person name="Hutchinson M.I."/>
            <person name="Powell A.J."/>
            <person name="Barry K."/>
            <person name="Miller A.N."/>
            <person name="Grigoriev I.V."/>
            <person name="Debuchy R."/>
            <person name="Gladieux P."/>
            <person name="Thoren M.H."/>
            <person name="Johannesson H."/>
        </authorList>
    </citation>
    <scope>NUCLEOTIDE SEQUENCE</scope>
    <source>
        <strain evidence="2">CBS 232.78</strain>
    </source>
</reference>
<evidence type="ECO:0000313" key="3">
    <source>
        <dbReference type="Proteomes" id="UP001285441"/>
    </source>
</evidence>
<dbReference type="Gene3D" id="1.10.3210.10">
    <property type="entry name" value="Hypothetical protein af1432"/>
    <property type="match status" value="1"/>
</dbReference>
<keyword evidence="1" id="KW-0732">Signal</keyword>
<sequence>MDPSASLTLLLIVSAYHATTSATTYTFIADVMCKVPASDPSSGAGTGTITASVRAVMPSHPACAEALAMAKASLPASVLYHSFRVYLYAQAFIRIFLDTPRPSSPAAAHQQHPGDSGEENYTDFAATPGLTARALPHVLFVACILHDVGTSAQHDAVPERFEVVSADVAARLLRSHGTSETAVRDAWLAMALHTSPGIAERLGGTVRAMRLAVRADFGSYPAPPPDTLPGGVDCANMIRWSLPRLEIEKDLGNAVVRQALLEPQKAPSASWPGDLVRAKKAEPEWDGVNRGF</sequence>
<protein>
    <recommendedName>
        <fullName evidence="4">HD/PDEase domain-containing protein</fullName>
    </recommendedName>
</protein>
<accession>A0AAE0P4F8</accession>
<proteinExistence type="predicted"/>
<dbReference type="AlphaFoldDB" id="A0AAE0P4F8"/>
<reference evidence="2" key="1">
    <citation type="journal article" date="2023" name="Mol. Phylogenet. Evol.">
        <title>Genome-scale phylogeny and comparative genomics of the fungal order Sordariales.</title>
        <authorList>
            <person name="Hensen N."/>
            <person name="Bonometti L."/>
            <person name="Westerberg I."/>
            <person name="Brannstrom I.O."/>
            <person name="Guillou S."/>
            <person name="Cros-Aarteil S."/>
            <person name="Calhoun S."/>
            <person name="Haridas S."/>
            <person name="Kuo A."/>
            <person name="Mondo S."/>
            <person name="Pangilinan J."/>
            <person name="Riley R."/>
            <person name="LaButti K."/>
            <person name="Andreopoulos B."/>
            <person name="Lipzen A."/>
            <person name="Chen C."/>
            <person name="Yan M."/>
            <person name="Daum C."/>
            <person name="Ng V."/>
            <person name="Clum A."/>
            <person name="Steindorff A."/>
            <person name="Ohm R.A."/>
            <person name="Martin F."/>
            <person name="Silar P."/>
            <person name="Natvig D.O."/>
            <person name="Lalanne C."/>
            <person name="Gautier V."/>
            <person name="Ament-Velasquez S.L."/>
            <person name="Kruys A."/>
            <person name="Hutchinson M.I."/>
            <person name="Powell A.J."/>
            <person name="Barry K."/>
            <person name="Miller A.N."/>
            <person name="Grigoriev I.V."/>
            <person name="Debuchy R."/>
            <person name="Gladieux P."/>
            <person name="Hiltunen Thoren M."/>
            <person name="Johannesson H."/>
        </authorList>
    </citation>
    <scope>NUCLEOTIDE SEQUENCE</scope>
    <source>
        <strain evidence="2">CBS 232.78</strain>
    </source>
</reference>
<feature type="chain" id="PRO_5042034972" description="HD/PDEase domain-containing protein" evidence="1">
    <location>
        <begin position="23"/>
        <end position="292"/>
    </location>
</feature>
<gene>
    <name evidence="2" type="ORF">B0H63DRAFT_554293</name>
</gene>
<comment type="caution">
    <text evidence="2">The sequence shown here is derived from an EMBL/GenBank/DDBJ whole genome shotgun (WGS) entry which is preliminary data.</text>
</comment>
<dbReference type="PANTHER" id="PTHR35569:SF1">
    <property type="entry name" value="CYANAMIDE HYDRATASE DDI2-RELATED"/>
    <property type="match status" value="1"/>
</dbReference>
<organism evidence="2 3">
    <name type="scientific">Podospora didyma</name>
    <dbReference type="NCBI Taxonomy" id="330526"/>
    <lineage>
        <taxon>Eukaryota</taxon>
        <taxon>Fungi</taxon>
        <taxon>Dikarya</taxon>
        <taxon>Ascomycota</taxon>
        <taxon>Pezizomycotina</taxon>
        <taxon>Sordariomycetes</taxon>
        <taxon>Sordariomycetidae</taxon>
        <taxon>Sordariales</taxon>
        <taxon>Podosporaceae</taxon>
        <taxon>Podospora</taxon>
    </lineage>
</organism>
<evidence type="ECO:0000256" key="1">
    <source>
        <dbReference type="SAM" id="SignalP"/>
    </source>
</evidence>
<dbReference type="SUPFAM" id="SSF109604">
    <property type="entry name" value="HD-domain/PDEase-like"/>
    <property type="match status" value="1"/>
</dbReference>
<name>A0AAE0P4F8_9PEZI</name>
<keyword evidence="3" id="KW-1185">Reference proteome</keyword>
<evidence type="ECO:0000313" key="2">
    <source>
        <dbReference type="EMBL" id="KAK3392805.1"/>
    </source>
</evidence>